<dbReference type="Pfam" id="PF12833">
    <property type="entry name" value="HTH_18"/>
    <property type="match status" value="1"/>
</dbReference>
<evidence type="ECO:0000256" key="1">
    <source>
        <dbReference type="ARBA" id="ARBA00023015"/>
    </source>
</evidence>
<evidence type="ECO:0000256" key="3">
    <source>
        <dbReference type="ARBA" id="ARBA00023163"/>
    </source>
</evidence>
<dbReference type="EMBL" id="SRMF01000002">
    <property type="protein sequence ID" value="TGG94237.1"/>
    <property type="molecule type" value="Genomic_DNA"/>
</dbReference>
<gene>
    <name evidence="5" type="ORF">E4656_08715</name>
</gene>
<dbReference type="GO" id="GO:0003700">
    <property type="term" value="F:DNA-binding transcription factor activity"/>
    <property type="evidence" value="ECO:0007669"/>
    <property type="project" value="InterPro"/>
</dbReference>
<dbReference type="SUPFAM" id="SSF46689">
    <property type="entry name" value="Homeodomain-like"/>
    <property type="match status" value="2"/>
</dbReference>
<proteinExistence type="predicted"/>
<dbReference type="PANTHER" id="PTHR43280">
    <property type="entry name" value="ARAC-FAMILY TRANSCRIPTIONAL REGULATOR"/>
    <property type="match status" value="1"/>
</dbReference>
<dbReference type="PROSITE" id="PS01124">
    <property type="entry name" value="HTH_ARAC_FAMILY_2"/>
    <property type="match status" value="1"/>
</dbReference>
<feature type="domain" description="HTH araC/xylS-type" evidence="4">
    <location>
        <begin position="184"/>
        <end position="282"/>
    </location>
</feature>
<name>A0A4Z0W9E7_9GAMM</name>
<dbReference type="Gene3D" id="1.10.10.60">
    <property type="entry name" value="Homeodomain-like"/>
    <property type="match status" value="2"/>
</dbReference>
<dbReference type="InterPro" id="IPR009057">
    <property type="entry name" value="Homeodomain-like_sf"/>
</dbReference>
<dbReference type="SMART" id="SM00342">
    <property type="entry name" value="HTH_ARAC"/>
    <property type="match status" value="1"/>
</dbReference>
<dbReference type="SUPFAM" id="SSF51182">
    <property type="entry name" value="RmlC-like cupins"/>
    <property type="match status" value="1"/>
</dbReference>
<keyword evidence="3" id="KW-0804">Transcription</keyword>
<dbReference type="InterPro" id="IPR018062">
    <property type="entry name" value="HTH_AraC-typ_CS"/>
</dbReference>
<dbReference type="PANTHER" id="PTHR43280:SF27">
    <property type="entry name" value="TRANSCRIPTIONAL REGULATOR MTLR"/>
    <property type="match status" value="1"/>
</dbReference>
<sequence>MTVTRPSYEMIEEQDNCFQYREHDAFSDLIRWHYHEEYELHLLVSSRGKSFVGDYVGTFQPGCLILTGPNLPHNWISLSDISTGVRDRVINFTHEFMLSLMALVPEARSMRRMLADARYGIQFTPHISECVEPWFQTLSEQQGLQRFNAFLQIMERLSASGAYTRLSTRQYDDAHDTQTLDRINRVVNYMTEHFTDTCSLEDVAAQIQLSPEVFSRFFHRATGHRFKDFLTRLRVGKACEYLESTDWPVTNICYEVGFRNLSNFNRRFLDVKGMTPTEYRRNIAQRDRRATSHILL</sequence>
<dbReference type="InterPro" id="IPR011051">
    <property type="entry name" value="RmlC_Cupin_sf"/>
</dbReference>
<dbReference type="OrthoDB" id="9816011at2"/>
<evidence type="ECO:0000313" key="6">
    <source>
        <dbReference type="Proteomes" id="UP000297475"/>
    </source>
</evidence>
<reference evidence="5 6" key="1">
    <citation type="submission" date="2019-04" db="EMBL/GenBank/DDBJ databases">
        <title>Natronospirillum operosus gen. nov., sp. nov., a haloalkaliphilic satellite isolated from decaying biomass of laboratory culture of cyanobacterium Geitlerinema sp. and proposal of Natronospirillaceae fam. nov. and Saccharospirillaceae fam. nov.</title>
        <authorList>
            <person name="Kevbrin V."/>
            <person name="Boltyanskaya Y."/>
            <person name="Koziaeva V."/>
            <person name="Grouzdev D.S."/>
            <person name="Park M."/>
            <person name="Cho J."/>
        </authorList>
    </citation>
    <scope>NUCLEOTIDE SEQUENCE [LARGE SCALE GENOMIC DNA]</scope>
    <source>
        <strain evidence="5 6">G-116</strain>
    </source>
</reference>
<evidence type="ECO:0000313" key="5">
    <source>
        <dbReference type="EMBL" id="TGG94237.1"/>
    </source>
</evidence>
<keyword evidence="6" id="KW-1185">Reference proteome</keyword>
<dbReference type="Proteomes" id="UP000297475">
    <property type="component" value="Unassembled WGS sequence"/>
</dbReference>
<keyword evidence="1" id="KW-0805">Transcription regulation</keyword>
<organism evidence="5 6">
    <name type="scientific">Natronospirillum operosum</name>
    <dbReference type="NCBI Taxonomy" id="2759953"/>
    <lineage>
        <taxon>Bacteria</taxon>
        <taxon>Pseudomonadati</taxon>
        <taxon>Pseudomonadota</taxon>
        <taxon>Gammaproteobacteria</taxon>
        <taxon>Oceanospirillales</taxon>
        <taxon>Natronospirillaceae</taxon>
        <taxon>Natronospirillum</taxon>
    </lineage>
</organism>
<dbReference type="AlphaFoldDB" id="A0A4Z0W9E7"/>
<accession>A0A4Z0W9E7</accession>
<evidence type="ECO:0000259" key="4">
    <source>
        <dbReference type="PROSITE" id="PS01124"/>
    </source>
</evidence>
<dbReference type="PROSITE" id="PS00041">
    <property type="entry name" value="HTH_ARAC_FAMILY_1"/>
    <property type="match status" value="1"/>
</dbReference>
<keyword evidence="2" id="KW-0238">DNA-binding</keyword>
<dbReference type="RefSeq" id="WP_135482804.1">
    <property type="nucleotide sequence ID" value="NZ_SRMF01000002.1"/>
</dbReference>
<dbReference type="GO" id="GO:0043565">
    <property type="term" value="F:sequence-specific DNA binding"/>
    <property type="evidence" value="ECO:0007669"/>
    <property type="project" value="InterPro"/>
</dbReference>
<evidence type="ECO:0000256" key="2">
    <source>
        <dbReference type="ARBA" id="ARBA00023125"/>
    </source>
</evidence>
<protein>
    <submittedName>
        <fullName evidence="5">AraC family transcriptional regulator</fullName>
    </submittedName>
</protein>
<comment type="caution">
    <text evidence="5">The sequence shown here is derived from an EMBL/GenBank/DDBJ whole genome shotgun (WGS) entry which is preliminary data.</text>
</comment>
<dbReference type="InterPro" id="IPR018060">
    <property type="entry name" value="HTH_AraC"/>
</dbReference>